<feature type="domain" description="Bacillithiol biosynthesis BshC C-terminal coiled-coil" evidence="4">
    <location>
        <begin position="390"/>
        <end position="547"/>
    </location>
</feature>
<evidence type="ECO:0000313" key="5">
    <source>
        <dbReference type="EMBL" id="MBC9785563.1"/>
    </source>
</evidence>
<keyword evidence="6" id="KW-1185">Reference proteome</keyword>
<keyword evidence="1 2" id="KW-0436">Ligase</keyword>
<proteinExistence type="inferred from homology"/>
<comment type="similarity">
    <text evidence="2">Belongs to the BshC family.</text>
</comment>
<dbReference type="NCBIfam" id="TIGR03998">
    <property type="entry name" value="thiol_BshC"/>
    <property type="match status" value="1"/>
</dbReference>
<dbReference type="EMBL" id="JACVHF010000015">
    <property type="protein sequence ID" value="MBC9785563.1"/>
    <property type="molecule type" value="Genomic_DNA"/>
</dbReference>
<evidence type="ECO:0000259" key="4">
    <source>
        <dbReference type="Pfam" id="PF24850"/>
    </source>
</evidence>
<protein>
    <recommendedName>
        <fullName evidence="2">Putative cysteine ligase BshC</fullName>
        <ecNumber evidence="2">6.-.-.-</ecNumber>
    </recommendedName>
</protein>
<sequence>MRFEKCDTLFSGIAKAYVEREVEAASLFSYDFHDETSFGRRVDHLDGNKNIPRHPVSRLLVDFQKQLSQAVGLDPEKNAAVENALRLAETNSLAMVTGQQAGLFTGPLYTVYKAITCIAQARYWEERLNRPVIPIFWVASEDHDFDESSHVQILQGEQLLRVAVTELPEEARQAVGHRPLPEDLLAAVDEFFANVADTTVKQEWQSLLRDLPAKVTSLNGYFAAVLHRLLGPYGLVMLDPLMPGLKALTESRDFFSCVMKKSVVLSEGLTKGVERVRDLGYVPQVEKKVTDAHMFFYHAGERLAMERISEGFSLRGKDDVFSPAEIFQQIQDNPESFSPSVVTRPLWQDRLLPTLAYIAGPGEIAYFASYKPVYEAIDMEMPPIIPRLSATLVEGFIDRLLKKYDIIPIHDVRQGLEERLNRIIAEQDELGINALFAELQAKVKLAYEPVVEKVGRWDGSIGKAAEENLERVLGQVQFLQNKVHQRHRQHCQESRNHFDKVKKHLWPYGPQERVLNIFPYLFKYDYGLIGQLMELAITDVETHRILYI</sequence>
<dbReference type="HAMAP" id="MF_01867">
    <property type="entry name" value="BshC"/>
    <property type="match status" value="1"/>
</dbReference>
<accession>A0ABR7T451</accession>
<comment type="function">
    <text evidence="2">Involved in bacillithiol (BSH) biosynthesis. May catalyze the last step of the pathway, the addition of cysteine to glucosamine malate (GlcN-Mal) to generate BSH.</text>
</comment>
<evidence type="ECO:0000256" key="1">
    <source>
        <dbReference type="ARBA" id="ARBA00022598"/>
    </source>
</evidence>
<comment type="caution">
    <text evidence="5">The sequence shown here is derived from an EMBL/GenBank/DDBJ whole genome shotgun (WGS) entry which is preliminary data.</text>
</comment>
<name>A0ABR7T451_HELCL</name>
<dbReference type="PIRSF" id="PIRSF012535">
    <property type="entry name" value="UCP012535"/>
    <property type="match status" value="1"/>
</dbReference>
<evidence type="ECO:0000259" key="3">
    <source>
        <dbReference type="Pfam" id="PF10079"/>
    </source>
</evidence>
<dbReference type="Proteomes" id="UP000617402">
    <property type="component" value="Unassembled WGS sequence"/>
</dbReference>
<dbReference type="InterPro" id="IPR055398">
    <property type="entry name" value="Rossmann-like_BshC"/>
</dbReference>
<organism evidence="5 6">
    <name type="scientific">Heliobacterium chlorum</name>
    <dbReference type="NCBI Taxonomy" id="2698"/>
    <lineage>
        <taxon>Bacteria</taxon>
        <taxon>Bacillati</taxon>
        <taxon>Bacillota</taxon>
        <taxon>Clostridia</taxon>
        <taxon>Eubacteriales</taxon>
        <taxon>Heliobacteriaceae</taxon>
        <taxon>Heliobacterium</taxon>
    </lineage>
</organism>
<evidence type="ECO:0000313" key="6">
    <source>
        <dbReference type="Proteomes" id="UP000617402"/>
    </source>
</evidence>
<dbReference type="InterPro" id="IPR011199">
    <property type="entry name" value="Bacillithiol_biosynth_BshC"/>
</dbReference>
<dbReference type="Pfam" id="PF10079">
    <property type="entry name" value="Rossmann-like_BshC"/>
    <property type="match status" value="1"/>
</dbReference>
<gene>
    <name evidence="2 5" type="primary">bshC</name>
    <name evidence="5" type="ORF">H1S01_13785</name>
</gene>
<dbReference type="EC" id="6.-.-.-" evidence="2"/>
<dbReference type="InterPro" id="IPR055399">
    <property type="entry name" value="CC_BshC"/>
</dbReference>
<evidence type="ECO:0000256" key="2">
    <source>
        <dbReference type="HAMAP-Rule" id="MF_01867"/>
    </source>
</evidence>
<dbReference type="Pfam" id="PF24850">
    <property type="entry name" value="CC_BshC"/>
    <property type="match status" value="1"/>
</dbReference>
<feature type="domain" description="Bacillithiol biosynthesis BshC N-terminal Rossmann-like" evidence="3">
    <location>
        <begin position="11"/>
        <end position="388"/>
    </location>
</feature>
<dbReference type="RefSeq" id="WP_188041012.1">
    <property type="nucleotide sequence ID" value="NZ_JACVHF010000015.1"/>
</dbReference>
<reference evidence="5 6" key="1">
    <citation type="submission" date="2020-07" db="EMBL/GenBank/DDBJ databases">
        <title>Draft whole-genome sequence of Heliobacterium chlorum DSM 3682, type strain.</title>
        <authorList>
            <person name="Kyndt J.A."/>
            <person name="Meyer T.E."/>
            <person name="Imhoff J.F."/>
        </authorList>
    </citation>
    <scope>NUCLEOTIDE SEQUENCE [LARGE SCALE GENOMIC DNA]</scope>
    <source>
        <strain evidence="5 6">DSM 3682</strain>
    </source>
</reference>